<organism evidence="2 3">
    <name type="scientific">Fluctibacter corallii</name>
    <dbReference type="NCBI Taxonomy" id="2984329"/>
    <lineage>
        <taxon>Bacteria</taxon>
        <taxon>Pseudomonadati</taxon>
        <taxon>Pseudomonadota</taxon>
        <taxon>Gammaproteobacteria</taxon>
        <taxon>Alteromonadales</taxon>
        <taxon>Alteromonadaceae</taxon>
        <taxon>Fluctibacter</taxon>
    </lineage>
</organism>
<name>A0ABT3ABF1_9ALTE</name>
<evidence type="ECO:0000313" key="3">
    <source>
        <dbReference type="Proteomes" id="UP001652504"/>
    </source>
</evidence>
<sequence length="88" mass="9804">MKRIIMLAAMLTATAAVTGCTKLTQDNYDKLSMGMSQEDVERVIGEADKCETMIGTVDCYWGEKDARYINIKFVAGNAVYFSHNDLVQ</sequence>
<feature type="signal peptide" evidence="1">
    <location>
        <begin position="1"/>
        <end position="18"/>
    </location>
</feature>
<feature type="chain" id="PRO_5045721166" evidence="1">
    <location>
        <begin position="19"/>
        <end position="88"/>
    </location>
</feature>
<gene>
    <name evidence="2" type="ORF">OE749_14570</name>
</gene>
<dbReference type="Proteomes" id="UP001652504">
    <property type="component" value="Unassembled WGS sequence"/>
</dbReference>
<dbReference type="PROSITE" id="PS51257">
    <property type="entry name" value="PROKAR_LIPOPROTEIN"/>
    <property type="match status" value="1"/>
</dbReference>
<accession>A0ABT3ABF1</accession>
<dbReference type="Gene3D" id="3.10.450.730">
    <property type="entry name" value="BLIP domain"/>
    <property type="match status" value="1"/>
</dbReference>
<keyword evidence="1" id="KW-0732">Signal</keyword>
<proteinExistence type="predicted"/>
<evidence type="ECO:0000313" key="2">
    <source>
        <dbReference type="EMBL" id="MCV2885920.1"/>
    </source>
</evidence>
<dbReference type="EMBL" id="JAOWKX010000008">
    <property type="protein sequence ID" value="MCV2885920.1"/>
    <property type="molecule type" value="Genomic_DNA"/>
</dbReference>
<reference evidence="2 3" key="1">
    <citation type="submission" date="2022-10" db="EMBL/GenBank/DDBJ databases">
        <title>Aestuariibacter sp. AA17 isolated from Montipora capitata coral fragment.</title>
        <authorList>
            <person name="Emsley S.A."/>
            <person name="Pfannmuller K.M."/>
            <person name="Loughran R.M."/>
            <person name="Shlafstein M."/>
            <person name="Papke E."/>
            <person name="Saw J.H."/>
            <person name="Ushijima B."/>
            <person name="Videau P."/>
        </authorList>
    </citation>
    <scope>NUCLEOTIDE SEQUENCE [LARGE SCALE GENOMIC DNA]</scope>
    <source>
        <strain evidence="2 3">AA17</strain>
    </source>
</reference>
<keyword evidence="3" id="KW-1185">Reference proteome</keyword>
<protein>
    <submittedName>
        <fullName evidence="2">DUF3862 domain-containing protein</fullName>
    </submittedName>
</protein>
<evidence type="ECO:0000256" key="1">
    <source>
        <dbReference type="SAM" id="SignalP"/>
    </source>
</evidence>
<dbReference type="RefSeq" id="WP_263713212.1">
    <property type="nucleotide sequence ID" value="NZ_JAOWKX010000008.1"/>
</dbReference>
<comment type="caution">
    <text evidence="2">The sequence shown here is derived from an EMBL/GenBank/DDBJ whole genome shotgun (WGS) entry which is preliminary data.</text>
</comment>